<dbReference type="RefSeq" id="WP_271201093.1">
    <property type="nucleotide sequence ID" value="NZ_BSFL01000003.1"/>
</dbReference>
<dbReference type="InterPro" id="IPR010644">
    <property type="entry name" value="ChdC/CLD"/>
</dbReference>
<accession>A0A9W6JNZ3</accession>
<keyword evidence="5" id="KW-1185">Reference proteome</keyword>
<keyword evidence="1" id="KW-0349">Heme</keyword>
<proteinExistence type="predicted"/>
<gene>
    <name evidence="4" type="ORF">GCM10008174_23430</name>
</gene>
<dbReference type="SUPFAM" id="SSF54909">
    <property type="entry name" value="Dimeric alpha+beta barrel"/>
    <property type="match status" value="1"/>
</dbReference>
<dbReference type="Gene3D" id="3.30.70.3420">
    <property type="match status" value="1"/>
</dbReference>
<evidence type="ECO:0000256" key="3">
    <source>
        <dbReference type="ARBA" id="ARBA00023004"/>
    </source>
</evidence>
<dbReference type="Proteomes" id="UP001143309">
    <property type="component" value="Unassembled WGS sequence"/>
</dbReference>
<evidence type="ECO:0008006" key="6">
    <source>
        <dbReference type="Google" id="ProtNLM"/>
    </source>
</evidence>
<dbReference type="InterPro" id="IPR011008">
    <property type="entry name" value="Dimeric_a/b-barrel"/>
</dbReference>
<dbReference type="GO" id="GO:0020037">
    <property type="term" value="F:heme binding"/>
    <property type="evidence" value="ECO:0007669"/>
    <property type="project" value="InterPro"/>
</dbReference>
<comment type="caution">
    <text evidence="4">The sequence shown here is derived from an EMBL/GenBank/DDBJ whole genome shotgun (WGS) entry which is preliminary data.</text>
</comment>
<organism evidence="4 5">
    <name type="scientific">Methylopila turkensis</name>
    <dbReference type="NCBI Taxonomy" id="1437816"/>
    <lineage>
        <taxon>Bacteria</taxon>
        <taxon>Pseudomonadati</taxon>
        <taxon>Pseudomonadota</taxon>
        <taxon>Alphaproteobacteria</taxon>
        <taxon>Hyphomicrobiales</taxon>
        <taxon>Methylopilaceae</taxon>
        <taxon>Methylopila</taxon>
    </lineage>
</organism>
<evidence type="ECO:0000313" key="4">
    <source>
        <dbReference type="EMBL" id="GLK80602.1"/>
    </source>
</evidence>
<dbReference type="EMBL" id="BSFL01000003">
    <property type="protein sequence ID" value="GLK80602.1"/>
    <property type="molecule type" value="Genomic_DNA"/>
</dbReference>
<evidence type="ECO:0000256" key="1">
    <source>
        <dbReference type="ARBA" id="ARBA00022617"/>
    </source>
</evidence>
<dbReference type="Pfam" id="PF06778">
    <property type="entry name" value="Chlor_dismutase"/>
    <property type="match status" value="1"/>
</dbReference>
<reference evidence="4" key="2">
    <citation type="submission" date="2023-01" db="EMBL/GenBank/DDBJ databases">
        <authorList>
            <person name="Sun Q."/>
            <person name="Evtushenko L."/>
        </authorList>
    </citation>
    <scope>NUCLEOTIDE SEQUENCE</scope>
    <source>
        <strain evidence="4">VKM B-2748</strain>
    </source>
</reference>
<dbReference type="GO" id="GO:0046872">
    <property type="term" value="F:metal ion binding"/>
    <property type="evidence" value="ECO:0007669"/>
    <property type="project" value="UniProtKB-KW"/>
</dbReference>
<reference evidence="4" key="1">
    <citation type="journal article" date="2014" name="Int. J. Syst. Evol. Microbiol.">
        <title>Complete genome sequence of Corynebacterium casei LMG S-19264T (=DSM 44701T), isolated from a smear-ripened cheese.</title>
        <authorList>
            <consortium name="US DOE Joint Genome Institute (JGI-PGF)"/>
            <person name="Walter F."/>
            <person name="Albersmeier A."/>
            <person name="Kalinowski J."/>
            <person name="Ruckert C."/>
        </authorList>
    </citation>
    <scope>NUCLEOTIDE SEQUENCE</scope>
    <source>
        <strain evidence="4">VKM B-2748</strain>
    </source>
</reference>
<sequence>MSLPLSVIFAAGSSGRWRIDRIEEVIGETLGGADRLAVVEGASMIGEAWTLRGVTSNTRYAARDEVEALRARQEGLNRSQATCAALIPIRKSAAWWALAQDERRAIFEEQSHHTAIGLDYLPGVARRLHHSRELAEPFDFLTWFEYAPEHARDFERLVDRLRRTPEWAYVEREVDLRLSRDGL</sequence>
<name>A0A9W6JNZ3_9HYPH</name>
<evidence type="ECO:0000313" key="5">
    <source>
        <dbReference type="Proteomes" id="UP001143309"/>
    </source>
</evidence>
<dbReference type="GO" id="GO:0016491">
    <property type="term" value="F:oxidoreductase activity"/>
    <property type="evidence" value="ECO:0007669"/>
    <property type="project" value="InterPro"/>
</dbReference>
<protein>
    <recommendedName>
        <fullName evidence="6">Chlorite dismutase</fullName>
    </recommendedName>
</protein>
<dbReference type="AlphaFoldDB" id="A0A9W6JNZ3"/>
<keyword evidence="2" id="KW-0479">Metal-binding</keyword>
<keyword evidence="3" id="KW-0408">Iron</keyword>
<evidence type="ECO:0000256" key="2">
    <source>
        <dbReference type="ARBA" id="ARBA00022723"/>
    </source>
</evidence>